<dbReference type="PANTHER" id="PTHR30272">
    <property type="entry name" value="3-HYDROXYACYL-[ACYL-CARRIER-PROTEIN] DEHYDRATASE"/>
    <property type="match status" value="1"/>
</dbReference>
<dbReference type="CDD" id="cd01288">
    <property type="entry name" value="FabZ"/>
    <property type="match status" value="1"/>
</dbReference>
<dbReference type="SUPFAM" id="SSF54637">
    <property type="entry name" value="Thioesterase/thiol ester dehydrase-isomerase"/>
    <property type="match status" value="1"/>
</dbReference>
<dbReference type="RefSeq" id="WP_048756276.1">
    <property type="nucleotide sequence ID" value="NZ_CCAZ020000001.1"/>
</dbReference>
<organism evidence="2 3">
    <name type="scientific">Afipia felis</name>
    <name type="common">Cat scratch disease bacillus</name>
    <dbReference type="NCBI Taxonomy" id="1035"/>
    <lineage>
        <taxon>Bacteria</taxon>
        <taxon>Pseudomonadati</taxon>
        <taxon>Pseudomonadota</taxon>
        <taxon>Alphaproteobacteria</taxon>
        <taxon>Hyphomicrobiales</taxon>
        <taxon>Nitrobacteraceae</taxon>
        <taxon>Afipia</taxon>
    </lineage>
</organism>
<dbReference type="OrthoDB" id="9812462at2"/>
<keyword evidence="1" id="KW-0456">Lyase</keyword>
<dbReference type="Pfam" id="PF07977">
    <property type="entry name" value="FabA"/>
    <property type="match status" value="1"/>
</dbReference>
<proteinExistence type="predicted"/>
<protein>
    <submittedName>
        <fullName evidence="2">3-hydroxyacyl-[acyl-carrier-protein] dehydratase FabZ</fullName>
    </submittedName>
</protein>
<accession>A0A090MLS5</accession>
<name>A0A090MLS5_AFIFE</name>
<keyword evidence="3" id="KW-1185">Reference proteome</keyword>
<reference evidence="2 3" key="1">
    <citation type="journal article" date="2014" name="Genome Announc.">
        <title>Genome Sequence of Afipia felis Strain 76713, Isolated in Hospital Water Using an Amoeba Co-Culture Procedure.</title>
        <authorList>
            <person name="Benamar S."/>
            <person name="La Scola B."/>
            <person name="Croce O."/>
        </authorList>
    </citation>
    <scope>NUCLEOTIDE SEQUENCE [LARGE SCALE GENOMIC DNA]</scope>
    <source>
        <strain evidence="2 3">76713</strain>
    </source>
</reference>
<dbReference type="InterPro" id="IPR013114">
    <property type="entry name" value="FabA_FabZ"/>
</dbReference>
<dbReference type="Gene3D" id="3.10.129.10">
    <property type="entry name" value="Hotdog Thioesterase"/>
    <property type="match status" value="1"/>
</dbReference>
<evidence type="ECO:0000313" key="3">
    <source>
        <dbReference type="Proteomes" id="UP000035762"/>
    </source>
</evidence>
<dbReference type="Proteomes" id="UP000035762">
    <property type="component" value="Unassembled WGS sequence"/>
</dbReference>
<dbReference type="GO" id="GO:0016829">
    <property type="term" value="F:lyase activity"/>
    <property type="evidence" value="ECO:0007669"/>
    <property type="project" value="UniProtKB-KW"/>
</dbReference>
<dbReference type="EMBL" id="CCAZ020000001">
    <property type="protein sequence ID" value="CEG08350.1"/>
    <property type="molecule type" value="Genomic_DNA"/>
</dbReference>
<dbReference type="AlphaFoldDB" id="A0A090MLS5"/>
<evidence type="ECO:0000313" key="2">
    <source>
        <dbReference type="EMBL" id="CEG08350.1"/>
    </source>
</evidence>
<dbReference type="PANTHER" id="PTHR30272:SF1">
    <property type="entry name" value="3-HYDROXYACYL-[ACYL-CARRIER-PROTEIN] DEHYDRATASE"/>
    <property type="match status" value="1"/>
</dbReference>
<sequence>MRLEYFQMVDRIADLNVGERRITVSAQVPQQSSIFEGHFPGYPLMPGVLLIETMAQTSGWLLIAMLKFERMPFLASVKEAKMRDFIKPGEPLTVDAHVVHDGSGFAVTAAKISVDGKLKCNAELTFRHTPFPNADLRGHMEQMARQIGFPGQATS</sequence>
<gene>
    <name evidence="2" type="primary">fabZ_2</name>
    <name evidence="2" type="ORF">BN961_01765</name>
</gene>
<comment type="caution">
    <text evidence="2">The sequence shown here is derived from an EMBL/GenBank/DDBJ whole genome shotgun (WGS) entry which is preliminary data.</text>
</comment>
<evidence type="ECO:0000256" key="1">
    <source>
        <dbReference type="ARBA" id="ARBA00023239"/>
    </source>
</evidence>
<dbReference type="STRING" id="1035.BN961_01765"/>
<dbReference type="InterPro" id="IPR029069">
    <property type="entry name" value="HotDog_dom_sf"/>
</dbReference>